<protein>
    <recommendedName>
        <fullName evidence="4">DUF304 domain-containing protein</fullName>
    </recommendedName>
</protein>
<keyword evidence="1" id="KW-0472">Membrane</keyword>
<dbReference type="KEGG" id="tpol:Mal48_47830"/>
<evidence type="ECO:0000256" key="1">
    <source>
        <dbReference type="SAM" id="Phobius"/>
    </source>
</evidence>
<dbReference type="Proteomes" id="UP000315724">
    <property type="component" value="Chromosome"/>
</dbReference>
<keyword evidence="3" id="KW-1185">Reference proteome</keyword>
<accession>A0A517QV43</accession>
<reference evidence="2 3" key="1">
    <citation type="submission" date="2019-02" db="EMBL/GenBank/DDBJ databases">
        <title>Deep-cultivation of Planctomycetes and their phenomic and genomic characterization uncovers novel biology.</title>
        <authorList>
            <person name="Wiegand S."/>
            <person name="Jogler M."/>
            <person name="Boedeker C."/>
            <person name="Pinto D."/>
            <person name="Vollmers J."/>
            <person name="Rivas-Marin E."/>
            <person name="Kohn T."/>
            <person name="Peeters S.H."/>
            <person name="Heuer A."/>
            <person name="Rast P."/>
            <person name="Oberbeckmann S."/>
            <person name="Bunk B."/>
            <person name="Jeske O."/>
            <person name="Meyerdierks A."/>
            <person name="Storesund J.E."/>
            <person name="Kallscheuer N."/>
            <person name="Luecker S."/>
            <person name="Lage O.M."/>
            <person name="Pohl T."/>
            <person name="Merkel B.J."/>
            <person name="Hornburger P."/>
            <person name="Mueller R.-W."/>
            <person name="Bruemmer F."/>
            <person name="Labrenz M."/>
            <person name="Spormann A.M."/>
            <person name="Op den Camp H."/>
            <person name="Overmann J."/>
            <person name="Amann R."/>
            <person name="Jetten M.S.M."/>
            <person name="Mascher T."/>
            <person name="Medema M.H."/>
            <person name="Devos D.P."/>
            <person name="Kaster A.-K."/>
            <person name="Ovreas L."/>
            <person name="Rohde M."/>
            <person name="Galperin M.Y."/>
            <person name="Jogler C."/>
        </authorList>
    </citation>
    <scope>NUCLEOTIDE SEQUENCE [LARGE SCALE GENOMIC DNA]</scope>
    <source>
        <strain evidence="2 3">Mal48</strain>
    </source>
</reference>
<feature type="transmembrane region" description="Helical" evidence="1">
    <location>
        <begin position="53"/>
        <end position="73"/>
    </location>
</feature>
<evidence type="ECO:0000313" key="2">
    <source>
        <dbReference type="EMBL" id="QDT35506.1"/>
    </source>
</evidence>
<proteinExistence type="predicted"/>
<organism evidence="2 3">
    <name type="scientific">Thalassoglobus polymorphus</name>
    <dbReference type="NCBI Taxonomy" id="2527994"/>
    <lineage>
        <taxon>Bacteria</taxon>
        <taxon>Pseudomonadati</taxon>
        <taxon>Planctomycetota</taxon>
        <taxon>Planctomycetia</taxon>
        <taxon>Planctomycetales</taxon>
        <taxon>Planctomycetaceae</taxon>
        <taxon>Thalassoglobus</taxon>
    </lineage>
</organism>
<dbReference type="EMBL" id="CP036267">
    <property type="protein sequence ID" value="QDT35506.1"/>
    <property type="molecule type" value="Genomic_DNA"/>
</dbReference>
<keyword evidence="1" id="KW-0812">Transmembrane</keyword>
<dbReference type="OrthoDB" id="268353at2"/>
<evidence type="ECO:0008006" key="4">
    <source>
        <dbReference type="Google" id="ProtNLM"/>
    </source>
</evidence>
<name>A0A517QV43_9PLAN</name>
<sequence>MATATVQPIAGVSANREADIEAIYPSIAGSALGGLIGSIMDGVAGVPFLPLRLVISILVGALLLPLALLAYILTKLFGSYYVLTNRSIQQRNIIGNALSQQIALTDFEEIEIASSGSGGYKFHRTGDLNLQNAKGTTLMTLTAISYPERLSQIIFDAREARIQSDESLSIIQNRA</sequence>
<keyword evidence="1" id="KW-1133">Transmembrane helix</keyword>
<gene>
    <name evidence="2" type="ORF">Mal48_47830</name>
</gene>
<dbReference type="RefSeq" id="WP_145205186.1">
    <property type="nucleotide sequence ID" value="NZ_CP036267.1"/>
</dbReference>
<dbReference type="AlphaFoldDB" id="A0A517QV43"/>
<evidence type="ECO:0000313" key="3">
    <source>
        <dbReference type="Proteomes" id="UP000315724"/>
    </source>
</evidence>